<sequence length="1528" mass="169799">MAKKKSNKPLKTSTSHLLLGISANIAAGPLGFRAELDLNPADEKNPTASRIVFCERQSEAEGPPAPGTSYPVVAIGDTEQPLREPSAPGTSDPVVAISDADAEQLENQLIGGSTDQTREEEGEPGVASVEQDNGNTAPVSPVLLTGGVTSAPSGFGSLEALLGGIPAIDVDHEESGAIRNKIEVLYSHIVSLNALFSKPPDDVGDQRRRNQLIRHVMLLRLNELKGIEGKLRSLCENPGLQPPADRVQGDENVFRLLEDLQQAIHQYQTADGAANDDRKSRAQNNTVAAILDRFRSAQRAEYRHGDRNGCLRRTRGAILDEIELWTNDFQKPSVFWLNGLAGTGKSTIAQTIAERMFAHGRLGASFFCSRDFEDRSNLRSIFPTLAVQLARNYPEFRSIFLPLVQADPEIIHESLYGQMNKLIARPLVEAAISTLIVIDALDECKDEEPASAILSVLGQFVAEIPNVKFFVTGRPEPRIREGFRLPLEVEPSRVNSDIRVFFQHKFSEIRGRNHGLDGWPTEEQLDLLCGRTGGLFVYAIATVRFIVQRNITPRKQLDRLLRSPDSRFEGKTNFKVNTTLNSLYTTILQDAFGDTDPEDDPRIRSVIGAVILATNPLSLATIAALLSFDTEDILHLLSSLHSLLVLQEDIDHPVRPFHKFRVHPPDQHGELLVHCLEVMNRGLEKNMCKLPDGVTNSEVINLKERTKKHINQALQYACQSWYKHLIHTIPSHSPNIVPVLCQFLKVKFLFWLEVLSILGTAREAVDALKVTEKWLNTWPSPDLDPILIEDYIHFIITFFEVISVSTPHIYHTALPLSPQGSTVRKLYKQHACPLVRVVHGLPFSWKPIAATRPYKHLGSVTAWSPCNRFIAITGHYDGAHVKVIDAVTLKQLSTLKSPKHLGIYGGWLSFSPDSRLLTQCHEGRLISWDLQTGGPLSVIPETVWSSYMDPSITYSVDGKMIAVAHCSVSHNKSAIFTYNLLSRAHVHSYIVQDGYFIEPIWTCGNYIQFATMKPGSITIWEVEFSSESGPVEVVALLFPDKDVLSLDKAQLPRGLKFLPTHSRLAFTLQHKVMIWDAQHLQLLLNFTAKCEVLEASFSSNACFFMCKTREGVHIWKESPVGYLLHQTLISRTPYELISPCFSPDGGSIAVVHESSVRLWSTRDPIIPPSSILGQSLDLVDFLPTFSLDEALVAVIQPEENKVTIFDLESNNPQLVIDAGMRISCVRLNSSVVVIANCEDSALNARVSIEDSVHMATFDGLAQPLVLLEPLKSPHISISPDLNYVAIMGVTQDPFGYLKIYDMWTGRYLTCTLVESGWVPYFTPDGHEVWFAQDLEPVDGWTIIEGSSPCLKRLEPGTLPSGVFPWKSSCGYEVTHDGWVLSPTKKRLVWLPYHWWQSREKSIWQGRFLGFLHVFVGLLDAISPISTSSQHVSAEQEYSWVFPSLWARWQPVNRGYEGYGPMGRRWGALSTSMKVVLSHTMPPSSVGTLGYPKKSVQAVEVGTGEQGLCGLESDGEKMGCPVNVDEGGP</sequence>
<comment type="caution">
    <text evidence="4">The sequence shown here is derived from an EMBL/GenBank/DDBJ whole genome shotgun (WGS) entry which is preliminary data.</text>
</comment>
<evidence type="ECO:0000313" key="4">
    <source>
        <dbReference type="EMBL" id="KAF9787448.1"/>
    </source>
</evidence>
<name>A0A9P6HI83_9AGAM</name>
<gene>
    <name evidence="4" type="ORF">BJ322DRAFT_1218157</name>
</gene>
<dbReference type="InterPro" id="IPR011044">
    <property type="entry name" value="Quino_amine_DH_bsu"/>
</dbReference>
<dbReference type="Pfam" id="PF24883">
    <property type="entry name" value="NPHP3_N"/>
    <property type="match status" value="1"/>
</dbReference>
<dbReference type="InterPro" id="IPR015943">
    <property type="entry name" value="WD40/YVTN_repeat-like_dom_sf"/>
</dbReference>
<reference evidence="4" key="1">
    <citation type="journal article" date="2020" name="Nat. Commun.">
        <title>Large-scale genome sequencing of mycorrhizal fungi provides insights into the early evolution of symbiotic traits.</title>
        <authorList>
            <person name="Miyauchi S."/>
            <person name="Kiss E."/>
            <person name="Kuo A."/>
            <person name="Drula E."/>
            <person name="Kohler A."/>
            <person name="Sanchez-Garcia M."/>
            <person name="Morin E."/>
            <person name="Andreopoulos B."/>
            <person name="Barry K.W."/>
            <person name="Bonito G."/>
            <person name="Buee M."/>
            <person name="Carver A."/>
            <person name="Chen C."/>
            <person name="Cichocki N."/>
            <person name="Clum A."/>
            <person name="Culley D."/>
            <person name="Crous P.W."/>
            <person name="Fauchery L."/>
            <person name="Girlanda M."/>
            <person name="Hayes R.D."/>
            <person name="Keri Z."/>
            <person name="LaButti K."/>
            <person name="Lipzen A."/>
            <person name="Lombard V."/>
            <person name="Magnuson J."/>
            <person name="Maillard F."/>
            <person name="Murat C."/>
            <person name="Nolan M."/>
            <person name="Ohm R.A."/>
            <person name="Pangilinan J."/>
            <person name="Pereira M.F."/>
            <person name="Perotto S."/>
            <person name="Peter M."/>
            <person name="Pfister S."/>
            <person name="Riley R."/>
            <person name="Sitrit Y."/>
            <person name="Stielow J.B."/>
            <person name="Szollosi G."/>
            <person name="Zifcakova L."/>
            <person name="Stursova M."/>
            <person name="Spatafora J.W."/>
            <person name="Tedersoo L."/>
            <person name="Vaario L.M."/>
            <person name="Yamada A."/>
            <person name="Yan M."/>
            <person name="Wang P."/>
            <person name="Xu J."/>
            <person name="Bruns T."/>
            <person name="Baldrian P."/>
            <person name="Vilgalys R."/>
            <person name="Dunand C."/>
            <person name="Henrissat B."/>
            <person name="Grigoriev I.V."/>
            <person name="Hibbett D."/>
            <person name="Nagy L.G."/>
            <person name="Martin F.M."/>
        </authorList>
    </citation>
    <scope>NUCLEOTIDE SEQUENCE</scope>
    <source>
        <strain evidence="4">UH-Tt-Lm1</strain>
    </source>
</reference>
<proteinExistence type="predicted"/>
<dbReference type="SUPFAM" id="SSF50969">
    <property type="entry name" value="YVTN repeat-like/Quinoprotein amine dehydrogenase"/>
    <property type="match status" value="2"/>
</dbReference>
<dbReference type="EMBL" id="WIUZ02000005">
    <property type="protein sequence ID" value="KAF9787448.1"/>
    <property type="molecule type" value="Genomic_DNA"/>
</dbReference>
<dbReference type="PANTHER" id="PTHR10039">
    <property type="entry name" value="AMELOGENIN"/>
    <property type="match status" value="1"/>
</dbReference>
<organism evidence="4 5">
    <name type="scientific">Thelephora terrestris</name>
    <dbReference type="NCBI Taxonomy" id="56493"/>
    <lineage>
        <taxon>Eukaryota</taxon>
        <taxon>Fungi</taxon>
        <taxon>Dikarya</taxon>
        <taxon>Basidiomycota</taxon>
        <taxon>Agaricomycotina</taxon>
        <taxon>Agaricomycetes</taxon>
        <taxon>Thelephorales</taxon>
        <taxon>Thelephoraceae</taxon>
        <taxon>Thelephora</taxon>
    </lineage>
</organism>
<dbReference type="Gene3D" id="3.40.50.300">
    <property type="entry name" value="P-loop containing nucleotide triphosphate hydrolases"/>
    <property type="match status" value="1"/>
</dbReference>
<feature type="region of interest" description="Disordered" evidence="2">
    <location>
        <begin position="110"/>
        <end position="138"/>
    </location>
</feature>
<evidence type="ECO:0000256" key="2">
    <source>
        <dbReference type="SAM" id="MobiDB-lite"/>
    </source>
</evidence>
<protein>
    <recommendedName>
        <fullName evidence="3">NACHT domain-containing protein</fullName>
    </recommendedName>
</protein>
<keyword evidence="1" id="KW-0677">Repeat</keyword>
<dbReference type="PROSITE" id="PS50837">
    <property type="entry name" value="NACHT"/>
    <property type="match status" value="1"/>
</dbReference>
<accession>A0A9P6HI83</accession>
<keyword evidence="5" id="KW-1185">Reference proteome</keyword>
<dbReference type="Gene3D" id="2.130.10.10">
    <property type="entry name" value="YVTN repeat-like/Quinoprotein amine dehydrogenase"/>
    <property type="match status" value="2"/>
</dbReference>
<dbReference type="InterPro" id="IPR007111">
    <property type="entry name" value="NACHT_NTPase"/>
</dbReference>
<evidence type="ECO:0000313" key="5">
    <source>
        <dbReference type="Proteomes" id="UP000736335"/>
    </source>
</evidence>
<reference evidence="4" key="2">
    <citation type="submission" date="2020-11" db="EMBL/GenBank/DDBJ databases">
        <authorList>
            <consortium name="DOE Joint Genome Institute"/>
            <person name="Kuo A."/>
            <person name="Miyauchi S."/>
            <person name="Kiss E."/>
            <person name="Drula E."/>
            <person name="Kohler A."/>
            <person name="Sanchez-Garcia M."/>
            <person name="Andreopoulos B."/>
            <person name="Barry K.W."/>
            <person name="Bonito G."/>
            <person name="Buee M."/>
            <person name="Carver A."/>
            <person name="Chen C."/>
            <person name="Cichocki N."/>
            <person name="Clum A."/>
            <person name="Culley D."/>
            <person name="Crous P.W."/>
            <person name="Fauchery L."/>
            <person name="Girlanda M."/>
            <person name="Hayes R."/>
            <person name="Keri Z."/>
            <person name="Labutti K."/>
            <person name="Lipzen A."/>
            <person name="Lombard V."/>
            <person name="Magnuson J."/>
            <person name="Maillard F."/>
            <person name="Morin E."/>
            <person name="Murat C."/>
            <person name="Nolan M."/>
            <person name="Ohm R."/>
            <person name="Pangilinan J."/>
            <person name="Pereira M."/>
            <person name="Perotto S."/>
            <person name="Peter M."/>
            <person name="Riley R."/>
            <person name="Sitrit Y."/>
            <person name="Stielow B."/>
            <person name="Szollosi G."/>
            <person name="Zifcakova L."/>
            <person name="Stursova M."/>
            <person name="Spatafora J.W."/>
            <person name="Tedersoo L."/>
            <person name="Vaario L.-M."/>
            <person name="Yamada A."/>
            <person name="Yan M."/>
            <person name="Wang P."/>
            <person name="Xu J."/>
            <person name="Bruns T."/>
            <person name="Baldrian P."/>
            <person name="Vilgalys R."/>
            <person name="Henrissat B."/>
            <person name="Grigoriev I.V."/>
            <person name="Hibbett D."/>
            <person name="Nagy L.G."/>
            <person name="Martin F.M."/>
        </authorList>
    </citation>
    <scope>NUCLEOTIDE SEQUENCE</scope>
    <source>
        <strain evidence="4">UH-Tt-Lm1</strain>
    </source>
</reference>
<evidence type="ECO:0000256" key="1">
    <source>
        <dbReference type="ARBA" id="ARBA00022737"/>
    </source>
</evidence>
<dbReference type="SUPFAM" id="SSF52540">
    <property type="entry name" value="P-loop containing nucleoside triphosphate hydrolases"/>
    <property type="match status" value="1"/>
</dbReference>
<feature type="domain" description="NACHT" evidence="3">
    <location>
        <begin position="333"/>
        <end position="475"/>
    </location>
</feature>
<feature type="region of interest" description="Disordered" evidence="2">
    <location>
        <begin position="49"/>
        <end position="73"/>
    </location>
</feature>
<dbReference type="InterPro" id="IPR056884">
    <property type="entry name" value="NPHP3-like_N"/>
</dbReference>
<evidence type="ECO:0000259" key="3">
    <source>
        <dbReference type="PROSITE" id="PS50837"/>
    </source>
</evidence>
<dbReference type="PANTHER" id="PTHR10039:SF17">
    <property type="entry name" value="FUNGAL STAND N-TERMINAL GOODBYE DOMAIN-CONTAINING PROTEIN-RELATED"/>
    <property type="match status" value="1"/>
</dbReference>
<dbReference type="Proteomes" id="UP000736335">
    <property type="component" value="Unassembled WGS sequence"/>
</dbReference>
<dbReference type="InterPro" id="IPR027417">
    <property type="entry name" value="P-loop_NTPase"/>
</dbReference>
<dbReference type="OrthoDB" id="308690at2759"/>